<feature type="domain" description="EF-hand" evidence="12">
    <location>
        <begin position="276"/>
        <end position="311"/>
    </location>
</feature>
<dbReference type="PROSITE" id="PS51384">
    <property type="entry name" value="FAD_FR"/>
    <property type="match status" value="1"/>
</dbReference>
<feature type="transmembrane region" description="Helical" evidence="11">
    <location>
        <begin position="571"/>
        <end position="590"/>
    </location>
</feature>
<dbReference type="CDD" id="cd00051">
    <property type="entry name" value="EFh"/>
    <property type="match status" value="3"/>
</dbReference>
<dbReference type="InterPro" id="IPR050369">
    <property type="entry name" value="RBOH/FRE"/>
</dbReference>
<dbReference type="SUPFAM" id="SSF52343">
    <property type="entry name" value="Ferredoxin reductase-like, C-terminal NADP-linked domain"/>
    <property type="match status" value="1"/>
</dbReference>
<dbReference type="FunFam" id="2.40.30.10:FF:000056">
    <property type="entry name" value="NADPH oxidase 5"/>
    <property type="match status" value="1"/>
</dbReference>
<dbReference type="SUPFAM" id="SSF63380">
    <property type="entry name" value="Riboflavin synthase domain-like"/>
    <property type="match status" value="1"/>
</dbReference>
<evidence type="ECO:0000256" key="7">
    <source>
        <dbReference type="ARBA" id="ARBA00022989"/>
    </source>
</evidence>
<keyword evidence="2" id="KW-0285">Flavoprotein</keyword>
<dbReference type="Gene3D" id="2.40.30.10">
    <property type="entry name" value="Translation factors"/>
    <property type="match status" value="1"/>
</dbReference>
<keyword evidence="4" id="KW-0274">FAD</keyword>
<feature type="transmembrane region" description="Helical" evidence="11">
    <location>
        <begin position="602"/>
        <end position="618"/>
    </location>
</feature>
<dbReference type="InterPro" id="IPR017927">
    <property type="entry name" value="FAD-bd_FR_type"/>
</dbReference>
<sequence length="1185" mass="137065">MDQQNATRAAADDAAAMRRKSLGRLGDMSVTWDADPQGNRKYSRNDDMEPCCPSSVVASGGGRESNETRRSLTDGMVSVDLTSKQQPSMSTMEMESIKERERTSMLRKCAQHLELESVNGKYTRENFKRGILNKEVLSILFQLFDKDNEKVLRQEQWIQSLKERLLEEKQGDLAEQLESVAYVLCGDQPIVLQKFYQIFQAKGIVEKLFRLIDKDSDGIITPSQAMDLITTITYSSGMKSGFDSENLMWLEQLFRQTVGDEMEIKRDDFNKILITKNPFFTERVFQIFDRDNSGSISLHEFLDAMHQFAGQTPDDKIRFLFKVYDLDGDGLIQHRELQHVMRACMEENGMQFSEDQVEDLTMALFEDADSESRGAITYEALKNQLQKHNGLLENLSISIDRWLVPPKPKQPPASAWGKFKSLRPYQLTLPYMRNNYVYLIFLAVYVLVNVLLFGFRIYTYRNSNMYTILARACGQCLNFNCTFVLVLMLRHCITFLRTRGLSLFLPLDQHIYFHKITGFFIFGYSILHTCMHLLNFSTVIFYDPNLNYEGFSVSEWLFTTDPELFGLIPGYANPTGVLLIIILFVMFICSQPFVRRGGCFEIFYWTHLLYVPFYLLLILHCPNFWKWLIIPGLLYLCERFYRFSLMRSEHGKTYISSGLLLPSKVTHLVIKRPPHFDFHPGDYVFVNIPAIAKYEWHPFTISSAPEQEDYMWLHIRGVGEWTNRLYSYFEEEQHKLHLLDEELPETVNSKSSSVDTMESSKMKKLQTSLQRTFSGRTVEEPTKGKYKKDFSYTNQSFSSLPEDFHIRGSESDITSGNSKSAMDARKSVKKAPNTNLHKLVLINKAPLSKSLSMPDMENRIKKRERLLALRTYMRSESEKSFDECQMKRARLQSLGLAYLSPQNKSLAQSFRYMRHKPTIIAFKTPSLEHCEAKVSSYSITIETASNIGSMEFVTNESKSKERSNEVNSSQSPINYPVGKPLEIYLVGPYGAPSSHIFRAQHAVMIATGIGVTPFASILQSIMHRYWKARHTCPKCKYTWASEIPPTVMHLRKVDFFWINRDQRSFEWFVNLLSQLEIEQAELGGAMERFLEMHMYITSALQKTDMKAVGLQLALDLLHEKEKRDFITGLKTRTNAGRPNWDKVFKQLLDQKKGKITVFYCGPPQLGRLLRVKCDQFGFDFRKEVF</sequence>
<dbReference type="Pfam" id="PF13499">
    <property type="entry name" value="EF-hand_7"/>
    <property type="match status" value="1"/>
</dbReference>
<feature type="transmembrane region" description="Helical" evidence="11">
    <location>
        <begin position="436"/>
        <end position="457"/>
    </location>
</feature>
<accession>A0A2S2QY06</accession>
<dbReference type="PANTHER" id="PTHR11972:SF58">
    <property type="entry name" value="NADPH OXIDASE 5"/>
    <property type="match status" value="1"/>
</dbReference>
<evidence type="ECO:0000256" key="11">
    <source>
        <dbReference type="SAM" id="Phobius"/>
    </source>
</evidence>
<dbReference type="InterPro" id="IPR013112">
    <property type="entry name" value="FAD-bd_8"/>
</dbReference>
<keyword evidence="7 11" id="KW-1133">Transmembrane helix</keyword>
<dbReference type="Gene3D" id="1.10.238.10">
    <property type="entry name" value="EF-hand"/>
    <property type="match status" value="2"/>
</dbReference>
<evidence type="ECO:0000256" key="8">
    <source>
        <dbReference type="ARBA" id="ARBA00023002"/>
    </source>
</evidence>
<feature type="transmembrane region" description="Helical" evidence="11">
    <location>
        <begin position="477"/>
        <end position="496"/>
    </location>
</feature>
<dbReference type="SFLD" id="SFLDS00052">
    <property type="entry name" value="Ferric_Reductase_Domain"/>
    <property type="match status" value="1"/>
</dbReference>
<dbReference type="PROSITE" id="PS50222">
    <property type="entry name" value="EF_HAND_2"/>
    <property type="match status" value="3"/>
</dbReference>
<keyword evidence="8" id="KW-0560">Oxidoreductase</keyword>
<dbReference type="EMBL" id="GGMS01013402">
    <property type="protein sequence ID" value="MBY82605.1"/>
    <property type="molecule type" value="Transcribed_RNA"/>
</dbReference>
<evidence type="ECO:0000313" key="14">
    <source>
        <dbReference type="EMBL" id="MBY82605.1"/>
    </source>
</evidence>
<dbReference type="PROSITE" id="PS00018">
    <property type="entry name" value="EF_HAND_1"/>
    <property type="match status" value="2"/>
</dbReference>
<dbReference type="CDD" id="cd06186">
    <property type="entry name" value="NOX_Duox_like_FAD_NADP"/>
    <property type="match status" value="2"/>
</dbReference>
<evidence type="ECO:0000313" key="16">
    <source>
        <dbReference type="RefSeq" id="XP_025410550.1"/>
    </source>
</evidence>
<dbReference type="Pfam" id="PF08022">
    <property type="entry name" value="FAD_binding_8"/>
    <property type="match status" value="1"/>
</dbReference>
<comment type="subcellular location">
    <subcellularLocation>
        <location evidence="1">Membrane</location>
        <topology evidence="1">Multi-pass membrane protein</topology>
    </subcellularLocation>
</comment>
<dbReference type="GO" id="GO:0016175">
    <property type="term" value="F:superoxide-generating NAD(P)H oxidase activity"/>
    <property type="evidence" value="ECO:0007669"/>
    <property type="project" value="TreeGrafter"/>
</dbReference>
<dbReference type="SFLD" id="SFLDG01169">
    <property type="entry name" value="NADPH_oxidase_subgroup_(NOX)"/>
    <property type="match status" value="1"/>
</dbReference>
<protein>
    <submittedName>
        <fullName evidence="14 16">NADPH oxidase 5</fullName>
    </submittedName>
</protein>
<reference evidence="16" key="2">
    <citation type="submission" date="2025-04" db="UniProtKB">
        <authorList>
            <consortium name="RefSeq"/>
        </authorList>
    </citation>
    <scope>IDENTIFICATION</scope>
    <source>
        <tissue evidence="16">Whole body</tissue>
    </source>
</reference>
<evidence type="ECO:0000256" key="9">
    <source>
        <dbReference type="ARBA" id="ARBA00023136"/>
    </source>
</evidence>
<dbReference type="SUPFAM" id="SSF47473">
    <property type="entry name" value="EF-hand"/>
    <property type="match status" value="2"/>
</dbReference>
<reference evidence="14" key="1">
    <citation type="submission" date="2018-04" db="EMBL/GenBank/DDBJ databases">
        <title>Transcriptome assembly of Sipha flava.</title>
        <authorList>
            <person name="Scully E.D."/>
            <person name="Geib S.M."/>
            <person name="Palmer N.A."/>
            <person name="Koch K."/>
            <person name="Bradshaw J."/>
            <person name="Heng-Moss T."/>
            <person name="Sarath G."/>
        </authorList>
    </citation>
    <scope>NUCLEOTIDE SEQUENCE</scope>
</reference>
<dbReference type="Proteomes" id="UP000694846">
    <property type="component" value="Unplaced"/>
</dbReference>
<feature type="domain" description="EF-hand" evidence="12">
    <location>
        <begin position="200"/>
        <end position="235"/>
    </location>
</feature>
<dbReference type="RefSeq" id="XP_025410550.1">
    <property type="nucleotide sequence ID" value="XM_025554765.1"/>
</dbReference>
<dbReference type="InterPro" id="IPR039261">
    <property type="entry name" value="FNR_nucleotide-bd"/>
</dbReference>
<feature type="domain" description="EF-hand" evidence="12">
    <location>
        <begin position="312"/>
        <end position="347"/>
    </location>
</feature>
<dbReference type="InterPro" id="IPR017938">
    <property type="entry name" value="Riboflavin_synthase-like_b-brl"/>
</dbReference>
<dbReference type="SMART" id="SM00054">
    <property type="entry name" value="EFh"/>
    <property type="match status" value="4"/>
</dbReference>
<dbReference type="FunFam" id="3.40.50.80:FF:000012">
    <property type="entry name" value="NADPH oxidase, isoform B"/>
    <property type="match status" value="1"/>
</dbReference>
<gene>
    <name evidence="14" type="primary">NOX5_1</name>
    <name evidence="16" type="synonym">LOC112683644</name>
    <name evidence="14" type="ORF">g.33492</name>
</gene>
<evidence type="ECO:0000256" key="6">
    <source>
        <dbReference type="ARBA" id="ARBA00022857"/>
    </source>
</evidence>
<dbReference type="GO" id="GO:0005509">
    <property type="term" value="F:calcium ion binding"/>
    <property type="evidence" value="ECO:0007669"/>
    <property type="project" value="InterPro"/>
</dbReference>
<evidence type="ECO:0000256" key="10">
    <source>
        <dbReference type="SAM" id="MobiDB-lite"/>
    </source>
</evidence>
<keyword evidence="5" id="KW-0106">Calcium</keyword>
<dbReference type="InterPro" id="IPR011992">
    <property type="entry name" value="EF-hand-dom_pair"/>
</dbReference>
<dbReference type="PANTHER" id="PTHR11972">
    <property type="entry name" value="NADPH OXIDASE"/>
    <property type="match status" value="1"/>
</dbReference>
<evidence type="ECO:0000256" key="3">
    <source>
        <dbReference type="ARBA" id="ARBA00022692"/>
    </source>
</evidence>
<dbReference type="OrthoDB" id="167398at2759"/>
<feature type="region of interest" description="Disordered" evidence="10">
    <location>
        <begin position="750"/>
        <end position="780"/>
    </location>
</feature>
<dbReference type="Pfam" id="PF01794">
    <property type="entry name" value="Ferric_reduct"/>
    <property type="match status" value="1"/>
</dbReference>
<dbReference type="GO" id="GO:0006952">
    <property type="term" value="P:defense response"/>
    <property type="evidence" value="ECO:0007669"/>
    <property type="project" value="TreeGrafter"/>
</dbReference>
<dbReference type="GO" id="GO:0043020">
    <property type="term" value="C:NADPH oxidase complex"/>
    <property type="evidence" value="ECO:0007669"/>
    <property type="project" value="TreeGrafter"/>
</dbReference>
<dbReference type="Gene3D" id="3.40.50.80">
    <property type="entry name" value="Nucleotide-binding domain of ferredoxin-NADP reductase (FNR) module"/>
    <property type="match status" value="1"/>
</dbReference>
<feature type="transmembrane region" description="Helical" evidence="11">
    <location>
        <begin position="516"/>
        <end position="542"/>
    </location>
</feature>
<organism evidence="14">
    <name type="scientific">Sipha flava</name>
    <name type="common">yellow sugarcane aphid</name>
    <dbReference type="NCBI Taxonomy" id="143950"/>
    <lineage>
        <taxon>Eukaryota</taxon>
        <taxon>Metazoa</taxon>
        <taxon>Ecdysozoa</taxon>
        <taxon>Arthropoda</taxon>
        <taxon>Hexapoda</taxon>
        <taxon>Insecta</taxon>
        <taxon>Pterygota</taxon>
        <taxon>Neoptera</taxon>
        <taxon>Paraneoptera</taxon>
        <taxon>Hemiptera</taxon>
        <taxon>Sternorrhyncha</taxon>
        <taxon>Aphidomorpha</taxon>
        <taxon>Aphidoidea</taxon>
        <taxon>Aphididae</taxon>
        <taxon>Sipha</taxon>
    </lineage>
</organism>
<keyword evidence="15" id="KW-1185">Reference proteome</keyword>
<evidence type="ECO:0000259" key="13">
    <source>
        <dbReference type="PROSITE" id="PS51384"/>
    </source>
</evidence>
<evidence type="ECO:0000256" key="5">
    <source>
        <dbReference type="ARBA" id="ARBA00022837"/>
    </source>
</evidence>
<keyword evidence="3 11" id="KW-0812">Transmembrane</keyword>
<feature type="compositionally biased region" description="Polar residues" evidence="10">
    <location>
        <begin position="750"/>
        <end position="775"/>
    </location>
</feature>
<dbReference type="Pfam" id="PF08030">
    <property type="entry name" value="NAD_binding_6"/>
    <property type="match status" value="1"/>
</dbReference>
<dbReference type="GO" id="GO:0042554">
    <property type="term" value="P:superoxide anion generation"/>
    <property type="evidence" value="ECO:0007669"/>
    <property type="project" value="TreeGrafter"/>
</dbReference>
<proteinExistence type="predicted"/>
<dbReference type="InterPro" id="IPR018247">
    <property type="entry name" value="EF_Hand_1_Ca_BS"/>
</dbReference>
<evidence type="ECO:0000259" key="12">
    <source>
        <dbReference type="PROSITE" id="PS50222"/>
    </source>
</evidence>
<dbReference type="InterPro" id="IPR013121">
    <property type="entry name" value="Fe_red_NAD-bd_6"/>
</dbReference>
<dbReference type="AlphaFoldDB" id="A0A2S2QY06"/>
<dbReference type="InterPro" id="IPR002048">
    <property type="entry name" value="EF_hand_dom"/>
</dbReference>
<feature type="region of interest" description="Disordered" evidence="10">
    <location>
        <begin position="1"/>
        <end position="72"/>
    </location>
</feature>
<evidence type="ECO:0000313" key="15">
    <source>
        <dbReference type="Proteomes" id="UP000694846"/>
    </source>
</evidence>
<keyword evidence="9 11" id="KW-0472">Membrane</keyword>
<evidence type="ECO:0000256" key="2">
    <source>
        <dbReference type="ARBA" id="ARBA00022630"/>
    </source>
</evidence>
<dbReference type="FunFam" id="1.10.238.10:FF:000258">
    <property type="entry name" value="NADPH oxidase, isoform B"/>
    <property type="match status" value="1"/>
</dbReference>
<keyword evidence="6" id="KW-0521">NADP</keyword>
<dbReference type="InterPro" id="IPR013130">
    <property type="entry name" value="Fe3_Rdtase_TM_dom"/>
</dbReference>
<feature type="domain" description="FAD-binding FR-type" evidence="13">
    <location>
        <begin position="638"/>
        <end position="755"/>
    </location>
</feature>
<name>A0A2S2QY06_9HEMI</name>
<evidence type="ECO:0000256" key="4">
    <source>
        <dbReference type="ARBA" id="ARBA00022827"/>
    </source>
</evidence>
<evidence type="ECO:0000256" key="1">
    <source>
        <dbReference type="ARBA" id="ARBA00004141"/>
    </source>
</evidence>